<gene>
    <name evidence="5" type="ORF">ACFOHH_20665</name>
</gene>
<dbReference type="SUPFAM" id="SSF48008">
    <property type="entry name" value="GntR ligand-binding domain-like"/>
    <property type="match status" value="1"/>
</dbReference>
<comment type="caution">
    <text evidence="5">The sequence shown here is derived from an EMBL/GenBank/DDBJ whole genome shotgun (WGS) entry which is preliminary data.</text>
</comment>
<keyword evidence="2" id="KW-0238">DNA-binding</keyword>
<evidence type="ECO:0000313" key="5">
    <source>
        <dbReference type="EMBL" id="MFC3075536.1"/>
    </source>
</evidence>
<dbReference type="InterPro" id="IPR036388">
    <property type="entry name" value="WH-like_DNA-bd_sf"/>
</dbReference>
<dbReference type="PRINTS" id="PR00035">
    <property type="entry name" value="HTHGNTR"/>
</dbReference>
<dbReference type="Gene3D" id="1.10.10.10">
    <property type="entry name" value="Winged helix-like DNA-binding domain superfamily/Winged helix DNA-binding domain"/>
    <property type="match status" value="1"/>
</dbReference>
<dbReference type="PROSITE" id="PS50949">
    <property type="entry name" value="HTH_GNTR"/>
    <property type="match status" value="1"/>
</dbReference>
<evidence type="ECO:0000256" key="3">
    <source>
        <dbReference type="ARBA" id="ARBA00023163"/>
    </source>
</evidence>
<keyword evidence="6" id="KW-1185">Reference proteome</keyword>
<reference evidence="6" key="1">
    <citation type="journal article" date="2019" name="Int. J. Syst. Evol. Microbiol.">
        <title>The Global Catalogue of Microorganisms (GCM) 10K type strain sequencing project: providing services to taxonomists for standard genome sequencing and annotation.</title>
        <authorList>
            <consortium name="The Broad Institute Genomics Platform"/>
            <consortium name="The Broad Institute Genome Sequencing Center for Infectious Disease"/>
            <person name="Wu L."/>
            <person name="Ma J."/>
        </authorList>
    </citation>
    <scope>NUCLEOTIDE SEQUENCE [LARGE SCALE GENOMIC DNA]</scope>
    <source>
        <strain evidence="6">KCTC 52677</strain>
    </source>
</reference>
<dbReference type="RefSeq" id="WP_257314567.1">
    <property type="nucleotide sequence ID" value="NZ_JANFDG010000007.1"/>
</dbReference>
<dbReference type="EMBL" id="JBHRSP010000034">
    <property type="protein sequence ID" value="MFC3075536.1"/>
    <property type="molecule type" value="Genomic_DNA"/>
</dbReference>
<dbReference type="SMART" id="SM00895">
    <property type="entry name" value="FCD"/>
    <property type="match status" value="1"/>
</dbReference>
<dbReference type="PANTHER" id="PTHR43537:SF5">
    <property type="entry name" value="UXU OPERON TRANSCRIPTIONAL REGULATOR"/>
    <property type="match status" value="1"/>
</dbReference>
<protein>
    <submittedName>
        <fullName evidence="5">FadR/GntR family transcriptional regulator</fullName>
    </submittedName>
</protein>
<accession>A0ABV7DKT2</accession>
<feature type="domain" description="HTH gntR-type" evidence="4">
    <location>
        <begin position="31"/>
        <end position="99"/>
    </location>
</feature>
<evidence type="ECO:0000313" key="6">
    <source>
        <dbReference type="Proteomes" id="UP001595377"/>
    </source>
</evidence>
<evidence type="ECO:0000256" key="1">
    <source>
        <dbReference type="ARBA" id="ARBA00023015"/>
    </source>
</evidence>
<dbReference type="Pfam" id="PF00392">
    <property type="entry name" value="GntR"/>
    <property type="match status" value="1"/>
</dbReference>
<proteinExistence type="predicted"/>
<dbReference type="PANTHER" id="PTHR43537">
    <property type="entry name" value="TRANSCRIPTIONAL REGULATOR, GNTR FAMILY"/>
    <property type="match status" value="1"/>
</dbReference>
<evidence type="ECO:0000259" key="4">
    <source>
        <dbReference type="PROSITE" id="PS50949"/>
    </source>
</evidence>
<keyword evidence="1" id="KW-0805">Transcription regulation</keyword>
<dbReference type="Pfam" id="PF07729">
    <property type="entry name" value="FCD"/>
    <property type="match status" value="1"/>
</dbReference>
<dbReference type="InterPro" id="IPR036390">
    <property type="entry name" value="WH_DNA-bd_sf"/>
</dbReference>
<dbReference type="Proteomes" id="UP001595377">
    <property type="component" value="Unassembled WGS sequence"/>
</dbReference>
<organism evidence="5 6">
    <name type="scientific">Shinella pollutisoli</name>
    <dbReference type="NCBI Taxonomy" id="2250594"/>
    <lineage>
        <taxon>Bacteria</taxon>
        <taxon>Pseudomonadati</taxon>
        <taxon>Pseudomonadota</taxon>
        <taxon>Alphaproteobacteria</taxon>
        <taxon>Hyphomicrobiales</taxon>
        <taxon>Rhizobiaceae</taxon>
        <taxon>Shinella</taxon>
    </lineage>
</organism>
<sequence>MKKDILQNASQAIDPERIFATPREIVPIQRATLPQEIVKAIADLIRRGVWRAGDMIPAEKELATQFGVGRSTIREAVKSLAVMGVIESRAGEGSFLRQPSSEALAGAMMWGLLLSERNLDDLLEARILIEVECSSKAAELRGDDVPPRLYRIVEEMRNHFSDYSRFMALDNEFHVLLARSAGNVLYSTMAETIQGLVRIWYSATYDIPGTMDLTIAEHMRIVDAVRDRNELAAKEAMRAHLSRAGSRLKLALG</sequence>
<dbReference type="SMART" id="SM00345">
    <property type="entry name" value="HTH_GNTR"/>
    <property type="match status" value="1"/>
</dbReference>
<keyword evidence="3" id="KW-0804">Transcription</keyword>
<dbReference type="SUPFAM" id="SSF46785">
    <property type="entry name" value="Winged helix' DNA-binding domain"/>
    <property type="match status" value="1"/>
</dbReference>
<dbReference type="InterPro" id="IPR000524">
    <property type="entry name" value="Tscrpt_reg_HTH_GntR"/>
</dbReference>
<evidence type="ECO:0000256" key="2">
    <source>
        <dbReference type="ARBA" id="ARBA00023125"/>
    </source>
</evidence>
<name>A0ABV7DKT2_9HYPH</name>
<dbReference type="InterPro" id="IPR008920">
    <property type="entry name" value="TF_FadR/GntR_C"/>
</dbReference>
<dbReference type="CDD" id="cd07377">
    <property type="entry name" value="WHTH_GntR"/>
    <property type="match status" value="1"/>
</dbReference>
<dbReference type="Gene3D" id="1.20.120.530">
    <property type="entry name" value="GntR ligand-binding domain-like"/>
    <property type="match status" value="1"/>
</dbReference>
<dbReference type="InterPro" id="IPR011711">
    <property type="entry name" value="GntR_C"/>
</dbReference>